<accession>A0A3R7JH38</accession>
<proteinExistence type="predicted"/>
<dbReference type="AlphaFoldDB" id="A0A3R7JH38"/>
<comment type="caution">
    <text evidence="1">The sequence shown here is derived from an EMBL/GenBank/DDBJ whole genome shotgun (WGS) entry which is preliminary data.</text>
</comment>
<sequence length="104" mass="11391">MRSYLPHLPKSSVNATVAATTIVRQVHGAYTSRYSSRQCGWKLTRTPLTSISSRILWCLPPGAVGITRSPSWKLSSTDSNQKFHNLFHALLAAEGLATCLLPPL</sequence>
<evidence type="ECO:0000313" key="1">
    <source>
        <dbReference type="EMBL" id="KAG5448983.1"/>
    </source>
</evidence>
<reference evidence="1 2" key="1">
    <citation type="journal article" date="2018" name="Biotechnol. Adv.">
        <title>Improved genomic resources and new bioinformatic workflow for the carcinogenic parasite Clonorchis sinensis: Biotechnological implications.</title>
        <authorList>
            <person name="Wang D."/>
            <person name="Korhonen P.K."/>
            <person name="Gasser R.B."/>
            <person name="Young N.D."/>
        </authorList>
    </citation>
    <scope>NUCLEOTIDE SEQUENCE [LARGE SCALE GENOMIC DNA]</scope>
    <source>
        <strain evidence="1">Cs-k2</strain>
    </source>
</reference>
<reference evidence="1 2" key="2">
    <citation type="journal article" date="2021" name="Genomics">
        <title>High-quality reference genome for Clonorchis sinensis.</title>
        <authorList>
            <person name="Young N.D."/>
            <person name="Stroehlein A.J."/>
            <person name="Kinkar L."/>
            <person name="Wang T."/>
            <person name="Sohn W.M."/>
            <person name="Chang B.C.H."/>
            <person name="Kaur P."/>
            <person name="Weisz D."/>
            <person name="Dudchenko O."/>
            <person name="Aiden E.L."/>
            <person name="Korhonen P.K."/>
            <person name="Gasser R.B."/>
        </authorList>
    </citation>
    <scope>NUCLEOTIDE SEQUENCE [LARGE SCALE GENOMIC DNA]</scope>
    <source>
        <strain evidence="1">Cs-k2</strain>
    </source>
</reference>
<name>A0A3R7JH38_CLOSI</name>
<keyword evidence="2" id="KW-1185">Reference proteome</keyword>
<protein>
    <submittedName>
        <fullName evidence="1">Uncharacterized protein</fullName>
    </submittedName>
</protein>
<dbReference type="InParanoid" id="A0A3R7JH38"/>
<evidence type="ECO:0000313" key="2">
    <source>
        <dbReference type="Proteomes" id="UP000286415"/>
    </source>
</evidence>
<dbReference type="Proteomes" id="UP000286415">
    <property type="component" value="Unassembled WGS sequence"/>
</dbReference>
<organism evidence="1 2">
    <name type="scientific">Clonorchis sinensis</name>
    <name type="common">Chinese liver fluke</name>
    <dbReference type="NCBI Taxonomy" id="79923"/>
    <lineage>
        <taxon>Eukaryota</taxon>
        <taxon>Metazoa</taxon>
        <taxon>Spiralia</taxon>
        <taxon>Lophotrochozoa</taxon>
        <taxon>Platyhelminthes</taxon>
        <taxon>Trematoda</taxon>
        <taxon>Digenea</taxon>
        <taxon>Opisthorchiida</taxon>
        <taxon>Opisthorchiata</taxon>
        <taxon>Opisthorchiidae</taxon>
        <taxon>Clonorchis</taxon>
    </lineage>
</organism>
<dbReference type="EMBL" id="NIRI02000042">
    <property type="protein sequence ID" value="KAG5448983.1"/>
    <property type="molecule type" value="Genomic_DNA"/>
</dbReference>
<gene>
    <name evidence="1" type="ORF">CSKR_100365</name>
</gene>